<evidence type="ECO:0000256" key="3">
    <source>
        <dbReference type="ARBA" id="ARBA00022801"/>
    </source>
</evidence>
<accession>D5SHY2</accession>
<evidence type="ECO:0000256" key="2">
    <source>
        <dbReference type="ARBA" id="ARBA00022670"/>
    </source>
</evidence>
<gene>
    <name evidence="10" type="ORF">SCLAV_p0030</name>
</gene>
<dbReference type="PANTHER" id="PTHR43806">
    <property type="entry name" value="PEPTIDASE S8"/>
    <property type="match status" value="1"/>
</dbReference>
<keyword evidence="11" id="KW-1185">Reference proteome</keyword>
<dbReference type="PROSITE" id="PS51892">
    <property type="entry name" value="SUBTILASE"/>
    <property type="match status" value="1"/>
</dbReference>
<dbReference type="InterPro" id="IPR023828">
    <property type="entry name" value="Peptidase_S8_Ser-AS"/>
</dbReference>
<evidence type="ECO:0000256" key="7">
    <source>
        <dbReference type="RuleBase" id="RU003355"/>
    </source>
</evidence>
<proteinExistence type="inferred from homology"/>
<dbReference type="InterPro" id="IPR022398">
    <property type="entry name" value="Peptidase_S8_His-AS"/>
</dbReference>
<feature type="active site" description="Charge relay system" evidence="5 6">
    <location>
        <position position="369"/>
    </location>
</feature>
<dbReference type="Proteomes" id="UP000002357">
    <property type="component" value="Plasmid pSCL4"/>
</dbReference>
<comment type="similarity">
    <text evidence="1 6 7">Belongs to the peptidase S8 family.</text>
</comment>
<dbReference type="EMBL" id="CM000914">
    <property type="protein sequence ID" value="EFG03525.2"/>
    <property type="molecule type" value="Genomic_DNA"/>
</dbReference>
<dbReference type="InterPro" id="IPR023827">
    <property type="entry name" value="Peptidase_S8_Asp-AS"/>
</dbReference>
<evidence type="ECO:0000259" key="9">
    <source>
        <dbReference type="Pfam" id="PF00082"/>
    </source>
</evidence>
<keyword evidence="10" id="KW-0614">Plasmid</keyword>
<evidence type="ECO:0000313" key="11">
    <source>
        <dbReference type="Proteomes" id="UP000002357"/>
    </source>
</evidence>
<evidence type="ECO:0000256" key="1">
    <source>
        <dbReference type="ARBA" id="ARBA00011073"/>
    </source>
</evidence>
<feature type="active site" description="Charge relay system" evidence="5 6">
    <location>
        <position position="337"/>
    </location>
</feature>
<dbReference type="AlphaFoldDB" id="D5SHY2"/>
<dbReference type="Pfam" id="PF00082">
    <property type="entry name" value="Peptidase_S8"/>
    <property type="match status" value="1"/>
</dbReference>
<evidence type="ECO:0000256" key="8">
    <source>
        <dbReference type="SAM" id="MobiDB-lite"/>
    </source>
</evidence>
<dbReference type="InterPro" id="IPR050131">
    <property type="entry name" value="Peptidase_S8_subtilisin-like"/>
</dbReference>
<evidence type="ECO:0000256" key="6">
    <source>
        <dbReference type="PROSITE-ProRule" id="PRU01240"/>
    </source>
</evidence>
<dbReference type="PROSITE" id="PS00138">
    <property type="entry name" value="SUBTILASE_SER"/>
    <property type="match status" value="1"/>
</dbReference>
<dbReference type="eggNOG" id="COG1404">
    <property type="taxonomic scope" value="Bacteria"/>
</dbReference>
<evidence type="ECO:0000256" key="5">
    <source>
        <dbReference type="PIRSR" id="PIRSR615500-1"/>
    </source>
</evidence>
<evidence type="ECO:0000256" key="4">
    <source>
        <dbReference type="ARBA" id="ARBA00022825"/>
    </source>
</evidence>
<feature type="region of interest" description="Disordered" evidence="8">
    <location>
        <begin position="108"/>
        <end position="146"/>
    </location>
</feature>
<dbReference type="PANTHER" id="PTHR43806:SF65">
    <property type="entry name" value="SERINE PROTEASE APRX"/>
    <property type="match status" value="1"/>
</dbReference>
<dbReference type="SUPFAM" id="SSF52743">
    <property type="entry name" value="Subtilisin-like"/>
    <property type="match status" value="1"/>
</dbReference>
<dbReference type="PRINTS" id="PR00723">
    <property type="entry name" value="SUBTILISIN"/>
</dbReference>
<organism evidence="10 11">
    <name type="scientific">Streptomyces clavuligerus</name>
    <dbReference type="NCBI Taxonomy" id="1901"/>
    <lineage>
        <taxon>Bacteria</taxon>
        <taxon>Bacillati</taxon>
        <taxon>Actinomycetota</taxon>
        <taxon>Actinomycetes</taxon>
        <taxon>Kitasatosporales</taxon>
        <taxon>Streptomycetaceae</taxon>
        <taxon>Streptomyces</taxon>
    </lineage>
</organism>
<dbReference type="PROSITE" id="PS00136">
    <property type="entry name" value="SUBTILASE_ASP"/>
    <property type="match status" value="1"/>
</dbReference>
<protein>
    <submittedName>
        <fullName evidence="10">Subtilisin-like protease</fullName>
    </submittedName>
</protein>
<dbReference type="PROSITE" id="PS00137">
    <property type="entry name" value="SUBTILASE_HIS"/>
    <property type="match status" value="1"/>
</dbReference>
<keyword evidence="2 6" id="KW-0645">Protease</keyword>
<dbReference type="InterPro" id="IPR036852">
    <property type="entry name" value="Peptidase_S8/S53_dom_sf"/>
</dbReference>
<dbReference type="InterPro" id="IPR015500">
    <property type="entry name" value="Peptidase_S8_subtilisin-rel"/>
</dbReference>
<keyword evidence="4 6" id="KW-0720">Serine protease</keyword>
<dbReference type="GO" id="GO:0006508">
    <property type="term" value="P:proteolysis"/>
    <property type="evidence" value="ECO:0007669"/>
    <property type="project" value="UniProtKB-KW"/>
</dbReference>
<geneLocation type="plasmid" evidence="10 11">
    <name>pSCL4</name>
</geneLocation>
<dbReference type="InterPro" id="IPR000209">
    <property type="entry name" value="Peptidase_S8/S53_dom"/>
</dbReference>
<reference evidence="10 11" key="1">
    <citation type="journal article" date="2010" name="Genome Biol. Evol.">
        <title>The sequence of a 1.8-mb bacterial linear plasmid reveals a rich evolutionary reservoir of secondary metabolic pathways.</title>
        <authorList>
            <person name="Medema M.H."/>
            <person name="Trefzer A."/>
            <person name="Kovalchuk A."/>
            <person name="van den Berg M."/>
            <person name="Mueller U."/>
            <person name="Heijne W."/>
            <person name="Wu L."/>
            <person name="Alam M.T."/>
            <person name="Ronning C.M."/>
            <person name="Nierman W.C."/>
            <person name="Bovenberg R.A.L."/>
            <person name="Breitling R."/>
            <person name="Takano E."/>
        </authorList>
    </citation>
    <scope>NUCLEOTIDE SEQUENCE [LARGE SCALE GENOMIC DNA]</scope>
    <source>
        <strain evidence="11">ATCC 27064 / DSM 738 / JCM 4710 / NBRC 13307 / NCIMB 12785 / NRRL 3585 / VKM Ac-602</strain>
        <plasmid evidence="10">pSCL4</plasmid>
    </source>
</reference>
<feature type="domain" description="Peptidase S8/S53" evidence="9">
    <location>
        <begin position="328"/>
        <end position="591"/>
    </location>
</feature>
<feature type="compositionally biased region" description="Low complexity" evidence="8">
    <location>
        <begin position="108"/>
        <end position="131"/>
    </location>
</feature>
<dbReference type="GO" id="GO:0004252">
    <property type="term" value="F:serine-type endopeptidase activity"/>
    <property type="evidence" value="ECO:0007669"/>
    <property type="project" value="UniProtKB-UniRule"/>
</dbReference>
<sequence length="1220" mass="128077">MRPYFRWAAPDRVGVIPSAGCGPGHRRPTCAPSSAGPCRSNGFRPFTDSAPTSAALQPVPAGRTAVPAVPDHDLPGGKLLAKPHGLGIAALTAAISVALLAGMTSATPSAAQPSAADGPTQQTQQTQHTQQNPDKRKTRKPARSVTLTLITGDRVSVATEGEQRGQVTGFRPAEGRERIPVQIRTERGHSIVVPADVRALLDSGRLDRRLFDVTELAEPRNRAAHRAGLRLIVGYDKGRAAAGARAGVRADGTEVRRTLTALNAEAVTVPGGRADDLWESLTAGRADGARTTAPGISRIWLDGVNRATLSTSTAKIGAPKAWQAGFDGAGVTIAVLDTGVDDTHPDLRGRVSAARNFSDSSDTKDRYGHGTHVASIAAGGGVKSAAHRGVAPGARVISAKVLNDKGEGLDSEIVAGVEWAVAQNADILNLSLGKEDQPGIDPLEEVVNRLSQERNVLFAIAAGNGATAGIGSPGSAEHALTVGATDDQDRPADFSGVGPVRDSGALKPDVAAPGVGITAASVKGSVIEQQVGESPEGYLTIEGTSMAAPHAAGAAALLKQKNPGWGAKELKAVLSGSAQDVGALPHLQGSGRIAVGAALEQSVIADRPTTTFERQLYPHSDNKVETRQITYRNLGTGDITLDLALRTHRSDGSPAPDGLFTLGAEKVIVPAGGTASVGLTADTRQGGSGLHTASVAATGGGQTVRTTASVDLEVESYEVTVRHIGRDGAPGRDFATELYSRGWYGMTWKDRDAGIAVIRAPKGTYTLQATNTLDPRDAAKGVDLLTQPRLTVDRAMELTVDARAAKPVTFSVGDAKAKPTFIGTTAEIGRPDSGFHTRRNYLARTMEGLRTAQIGPKVTDLPLSEEWYTTWAKPTAAKGDTEEFRTASGGKVGKLSTGYTKQYKAGDFATVRAGMGGSAKNRLGKLSSYYSLDGGRFAGFFTPLDLKKLPYRHTVHLAAQGRIDWFLAYDQVTWMDEGGFYGSDVGHWTPDRAGKDFRPGRTYRMDFGSAVASPSLSGGPGLHRRGNEIAGDIPSFADGDNHDGRFAADSRIELYRGSTKVASHNESLGSVENLTVPAAKAEYTLKTFDTRTPDVARASSSVEASYTFRSARTTGDTWNRLPLSTVRFGADTALDSTVPAGRSLTFPVTVDGAAAGQKLRKLTVEFSTDRGRSWRKATVTDGRITVKTPAKGASVSLRASFQDTAGNKGSVKVIDAYFAR</sequence>
<feature type="active site" description="Charge relay system" evidence="5 6">
    <location>
        <position position="545"/>
    </location>
</feature>
<evidence type="ECO:0000313" key="10">
    <source>
        <dbReference type="EMBL" id="EFG03525.2"/>
    </source>
</evidence>
<keyword evidence="3 6" id="KW-0378">Hydrolase</keyword>
<name>D5SHY2_STRCL</name>
<dbReference type="Gene3D" id="3.40.50.200">
    <property type="entry name" value="Peptidase S8/S53 domain"/>
    <property type="match status" value="1"/>
</dbReference>